<sequence length="515" mass="57733">MGKKDKKKGKGAEKTIAKTEKKAAQKLKKTLAAKGEDDIEKLISLCVEQDRKRPAVTEELVGPPSFRSGATLCAHPEKEQLLLFGGEYYNGLKTFMYNELYVYNIKKNSWLLVKCPHPPPPRCAHQTVVVPRGGGQMWVFGGEFASPTRSQFYHYKDLWVYHLASRSWEQVNVPGGPSARSGHRMVQLGHKLIVFGGFHESVGDYRYFNDMYSFDLDERKWTKIDPVNVGPCPRSGCQMFAMSEDRMVIYGGYSREKLKKDVDRGVAHTDMYILQLDTRGGGPGKWKWAPVKQTGMRLGPRSGLSTAPVPQTNRAFLFGGVQDEEDEEALEGRFFNDLHQLELDKGHWRLVQLRGEAGKEDDGQGRDEAEEAIHRLSIQEPVVTSDDGIFTVTIGASESKISGQDKACPRATTSAKDVSVPVPRMGCSMVIKHGILYLYGGTFEDGDRQFTLSDMYALDIHKLDQWKVLIPLDTKTQEWLGSDDSDEDTGDEDDDESDEDMESDDDDSHSEDAAD</sequence>
<feature type="compositionally biased region" description="Acidic residues" evidence="1">
    <location>
        <begin position="481"/>
        <end position="509"/>
    </location>
</feature>
<dbReference type="SUPFAM" id="SSF117281">
    <property type="entry name" value="Kelch motif"/>
    <property type="match status" value="1"/>
</dbReference>
<dbReference type="InterPro" id="IPR015915">
    <property type="entry name" value="Kelch-typ_b-propeller"/>
</dbReference>
<evidence type="ECO:0008006" key="3">
    <source>
        <dbReference type="Google" id="ProtNLM"/>
    </source>
</evidence>
<dbReference type="Gene3D" id="2.120.10.80">
    <property type="entry name" value="Kelch-type beta propeller"/>
    <property type="match status" value="2"/>
</dbReference>
<proteinExistence type="predicted"/>
<feature type="region of interest" description="Disordered" evidence="1">
    <location>
        <begin position="477"/>
        <end position="515"/>
    </location>
</feature>
<evidence type="ECO:0000256" key="1">
    <source>
        <dbReference type="SAM" id="MobiDB-lite"/>
    </source>
</evidence>
<protein>
    <recommendedName>
        <fullName evidence="3">Kelch domain-containing protein 4</fullName>
    </recommendedName>
</protein>
<evidence type="ECO:0000313" key="2">
    <source>
        <dbReference type="EMBL" id="JAR90202.1"/>
    </source>
</evidence>
<dbReference type="EMBL" id="GEGO01005202">
    <property type="protein sequence ID" value="JAR90202.1"/>
    <property type="molecule type" value="Transcribed_RNA"/>
</dbReference>
<organism evidence="2">
    <name type="scientific">Ixodes ricinus</name>
    <name type="common">Common tick</name>
    <name type="synonym">Acarus ricinus</name>
    <dbReference type="NCBI Taxonomy" id="34613"/>
    <lineage>
        <taxon>Eukaryota</taxon>
        <taxon>Metazoa</taxon>
        <taxon>Ecdysozoa</taxon>
        <taxon>Arthropoda</taxon>
        <taxon>Chelicerata</taxon>
        <taxon>Arachnida</taxon>
        <taxon>Acari</taxon>
        <taxon>Parasitiformes</taxon>
        <taxon>Ixodida</taxon>
        <taxon>Ixodoidea</taxon>
        <taxon>Ixodidae</taxon>
        <taxon>Ixodinae</taxon>
        <taxon>Ixodes</taxon>
    </lineage>
</organism>
<dbReference type="InterPro" id="IPR052588">
    <property type="entry name" value="Kelch_domain_protein"/>
</dbReference>
<dbReference type="PANTHER" id="PTHR46063">
    <property type="entry name" value="KELCH DOMAIN-CONTAINING PROTEIN"/>
    <property type="match status" value="1"/>
</dbReference>
<accession>A0A147BIA9</accession>
<name>A0A147BIA9_IXORI</name>
<reference evidence="2" key="1">
    <citation type="journal article" date="2018" name="PLoS Negl. Trop. Dis.">
        <title>Sialome diversity of ticks revealed by RNAseq of single tick salivary glands.</title>
        <authorList>
            <person name="Perner J."/>
            <person name="Kropackova S."/>
            <person name="Kopacek P."/>
            <person name="Ribeiro J.M."/>
        </authorList>
    </citation>
    <scope>NUCLEOTIDE SEQUENCE</scope>
    <source>
        <strain evidence="2">Siblings of single egg batch collected in Ceske Budejovice</strain>
        <tissue evidence="2">Salivary glands</tissue>
    </source>
</reference>
<dbReference type="PANTHER" id="PTHR46063:SF1">
    <property type="entry name" value="KELCH DOMAIN-CONTAINING PROTEIN 4"/>
    <property type="match status" value="1"/>
</dbReference>
<dbReference type="Pfam" id="PF24681">
    <property type="entry name" value="Kelch_KLHDC2_KLHL20_DRC7"/>
    <property type="match status" value="1"/>
</dbReference>
<dbReference type="AlphaFoldDB" id="A0A147BIA9"/>